<feature type="compositionally biased region" description="Polar residues" evidence="10">
    <location>
        <begin position="178"/>
        <end position="193"/>
    </location>
</feature>
<dbReference type="FunFam" id="3.30.70.330:FF:000095">
    <property type="entry name" value="Putative Nucleoporin NUP53"/>
    <property type="match status" value="1"/>
</dbReference>
<dbReference type="Pfam" id="PF05172">
    <property type="entry name" value="RRM_Nup35"/>
    <property type="match status" value="1"/>
</dbReference>
<dbReference type="CDD" id="cd12441">
    <property type="entry name" value="RRM_Nup53_like"/>
    <property type="match status" value="1"/>
</dbReference>
<keyword evidence="4 9" id="KW-0509">mRNA transport</keyword>
<dbReference type="GO" id="GO:0006999">
    <property type="term" value="P:nuclear pore organization"/>
    <property type="evidence" value="ECO:0007669"/>
    <property type="project" value="TreeGrafter"/>
</dbReference>
<evidence type="ECO:0000256" key="10">
    <source>
        <dbReference type="SAM" id="MobiDB-lite"/>
    </source>
</evidence>
<organism evidence="12 13">
    <name type="scientific">Artemisia annua</name>
    <name type="common">Sweet wormwood</name>
    <dbReference type="NCBI Taxonomy" id="35608"/>
    <lineage>
        <taxon>Eukaryota</taxon>
        <taxon>Viridiplantae</taxon>
        <taxon>Streptophyta</taxon>
        <taxon>Embryophyta</taxon>
        <taxon>Tracheophyta</taxon>
        <taxon>Spermatophyta</taxon>
        <taxon>Magnoliopsida</taxon>
        <taxon>eudicotyledons</taxon>
        <taxon>Gunneridae</taxon>
        <taxon>Pentapetalae</taxon>
        <taxon>asterids</taxon>
        <taxon>campanulids</taxon>
        <taxon>Asterales</taxon>
        <taxon>Asteraceae</taxon>
        <taxon>Asteroideae</taxon>
        <taxon>Anthemideae</taxon>
        <taxon>Artemisiinae</taxon>
        <taxon>Artemisia</taxon>
    </lineage>
</organism>
<keyword evidence="8 9" id="KW-0539">Nucleus</keyword>
<dbReference type="PROSITE" id="PS51472">
    <property type="entry name" value="RRM_NUP35"/>
    <property type="match status" value="1"/>
</dbReference>
<evidence type="ECO:0000256" key="8">
    <source>
        <dbReference type="ARBA" id="ARBA00023242"/>
    </source>
</evidence>
<reference evidence="12 13" key="1">
    <citation type="journal article" date="2018" name="Mol. Plant">
        <title>The genome of Artemisia annua provides insight into the evolution of Asteraceae family and artemisinin biosynthesis.</title>
        <authorList>
            <person name="Shen Q."/>
            <person name="Zhang L."/>
            <person name="Liao Z."/>
            <person name="Wang S."/>
            <person name="Yan T."/>
            <person name="Shi P."/>
            <person name="Liu M."/>
            <person name="Fu X."/>
            <person name="Pan Q."/>
            <person name="Wang Y."/>
            <person name="Lv Z."/>
            <person name="Lu X."/>
            <person name="Zhang F."/>
            <person name="Jiang W."/>
            <person name="Ma Y."/>
            <person name="Chen M."/>
            <person name="Hao X."/>
            <person name="Li L."/>
            <person name="Tang Y."/>
            <person name="Lv G."/>
            <person name="Zhou Y."/>
            <person name="Sun X."/>
            <person name="Brodelius P.E."/>
            <person name="Rose J.K.C."/>
            <person name="Tang K."/>
        </authorList>
    </citation>
    <scope>NUCLEOTIDE SEQUENCE [LARGE SCALE GENOMIC DNA]</scope>
    <source>
        <strain evidence="13">cv. Huhao1</strain>
        <tissue evidence="12">Leaf</tissue>
    </source>
</reference>
<evidence type="ECO:0000256" key="1">
    <source>
        <dbReference type="ARBA" id="ARBA00004567"/>
    </source>
</evidence>
<dbReference type="GO" id="GO:0005543">
    <property type="term" value="F:phospholipid binding"/>
    <property type="evidence" value="ECO:0007669"/>
    <property type="project" value="TreeGrafter"/>
</dbReference>
<feature type="region of interest" description="Disordered" evidence="10">
    <location>
        <begin position="1"/>
        <end position="39"/>
    </location>
</feature>
<dbReference type="Proteomes" id="UP000245207">
    <property type="component" value="Unassembled WGS sequence"/>
</dbReference>
<dbReference type="GO" id="GO:0051028">
    <property type="term" value="P:mRNA transport"/>
    <property type="evidence" value="ECO:0007669"/>
    <property type="project" value="UniProtKB-UniRule"/>
</dbReference>
<dbReference type="EMBL" id="PKPP01000734">
    <property type="protein sequence ID" value="PWA89254.1"/>
    <property type="molecule type" value="Genomic_DNA"/>
</dbReference>
<evidence type="ECO:0000256" key="4">
    <source>
        <dbReference type="ARBA" id="ARBA00022816"/>
    </source>
</evidence>
<comment type="subcellular location">
    <subcellularLocation>
        <location evidence="1">Nucleus</location>
        <location evidence="1">Nuclear pore complex</location>
    </subcellularLocation>
</comment>
<feature type="domain" description="RRM Nup35-type" evidence="11">
    <location>
        <begin position="63"/>
        <end position="144"/>
    </location>
</feature>
<evidence type="ECO:0000256" key="9">
    <source>
        <dbReference type="PROSITE-ProRule" id="PRU00804"/>
    </source>
</evidence>
<dbReference type="GO" id="GO:0017056">
    <property type="term" value="F:structural constituent of nuclear pore"/>
    <property type="evidence" value="ECO:0007669"/>
    <property type="project" value="TreeGrafter"/>
</dbReference>
<gene>
    <name evidence="12" type="ORF">CTI12_AA107900</name>
</gene>
<protein>
    <submittedName>
        <fullName evidence="12">RNA-recognition motif (RRM) Nup35-type domain-containing protein</fullName>
    </submittedName>
</protein>
<evidence type="ECO:0000256" key="2">
    <source>
        <dbReference type="ARBA" id="ARBA00009454"/>
    </source>
</evidence>
<sequence>MGVQNSNQGSGGSNWWTGEKAKSSGGSPMDGDVHLYTLPPPREVARPEVKRSANEVMSLGAGVDEEEWVTVYGFSPADTNLVIREFEKCGVILKHIPGPRDSNWMHILYQSRFDAQKALSKNGMQLNGALIIGVKPVDPMQRQSLSDRLHNQGFMPLPPQTTSTRKSDSLAFNASARPYQQNGNTNTSQSGGTMASPAKSYFSKAMDLVFGM</sequence>
<dbReference type="InterPro" id="IPR007846">
    <property type="entry name" value="RRM_NUP35_dom"/>
</dbReference>
<dbReference type="SUPFAM" id="SSF54928">
    <property type="entry name" value="RNA-binding domain, RBD"/>
    <property type="match status" value="1"/>
</dbReference>
<evidence type="ECO:0000259" key="11">
    <source>
        <dbReference type="PROSITE" id="PS51472"/>
    </source>
</evidence>
<dbReference type="GO" id="GO:0044615">
    <property type="term" value="C:nuclear pore nuclear basket"/>
    <property type="evidence" value="ECO:0007669"/>
    <property type="project" value="TreeGrafter"/>
</dbReference>
<dbReference type="GO" id="GO:0003676">
    <property type="term" value="F:nucleic acid binding"/>
    <property type="evidence" value="ECO:0007669"/>
    <property type="project" value="InterPro"/>
</dbReference>
<feature type="region of interest" description="Disordered" evidence="10">
    <location>
        <begin position="175"/>
        <end position="196"/>
    </location>
</feature>
<comment type="caution">
    <text evidence="12">The sequence shown here is derived from an EMBL/GenBank/DDBJ whole genome shotgun (WGS) entry which is preliminary data.</text>
</comment>
<proteinExistence type="inferred from homology"/>
<dbReference type="GO" id="GO:0044613">
    <property type="term" value="C:nuclear pore central transport channel"/>
    <property type="evidence" value="ECO:0007669"/>
    <property type="project" value="TreeGrafter"/>
</dbReference>
<dbReference type="InterPro" id="IPR012677">
    <property type="entry name" value="Nucleotide-bd_a/b_plait_sf"/>
</dbReference>
<dbReference type="PANTHER" id="PTHR21527:SF6">
    <property type="entry name" value="NUCLEOPORIN NUP35"/>
    <property type="match status" value="1"/>
</dbReference>
<keyword evidence="13" id="KW-1185">Reference proteome</keyword>
<comment type="similarity">
    <text evidence="2">Belongs to the Nup35 family.</text>
</comment>
<accession>A0A2U1PU23</accession>
<dbReference type="GO" id="GO:0006607">
    <property type="term" value="P:NLS-bearing protein import into nucleus"/>
    <property type="evidence" value="ECO:0007669"/>
    <property type="project" value="TreeGrafter"/>
</dbReference>
<name>A0A2U1PU23_ARTAN</name>
<dbReference type="Gene3D" id="3.30.70.330">
    <property type="match status" value="1"/>
</dbReference>
<evidence type="ECO:0000256" key="5">
    <source>
        <dbReference type="ARBA" id="ARBA00022927"/>
    </source>
</evidence>
<keyword evidence="6" id="KW-0811">Translocation</keyword>
<dbReference type="AlphaFoldDB" id="A0A2U1PU23"/>
<evidence type="ECO:0000256" key="7">
    <source>
        <dbReference type="ARBA" id="ARBA00023132"/>
    </source>
</evidence>
<evidence type="ECO:0000313" key="12">
    <source>
        <dbReference type="EMBL" id="PWA89254.1"/>
    </source>
</evidence>
<evidence type="ECO:0000256" key="3">
    <source>
        <dbReference type="ARBA" id="ARBA00022448"/>
    </source>
</evidence>
<keyword evidence="3 9" id="KW-0813">Transport</keyword>
<evidence type="ECO:0000256" key="6">
    <source>
        <dbReference type="ARBA" id="ARBA00023010"/>
    </source>
</evidence>
<keyword evidence="7 9" id="KW-0906">Nuclear pore complex</keyword>
<evidence type="ECO:0000313" key="13">
    <source>
        <dbReference type="Proteomes" id="UP000245207"/>
    </source>
</evidence>
<dbReference type="PANTHER" id="PTHR21527">
    <property type="entry name" value="NUCLEOPORIN NUP35"/>
    <property type="match status" value="1"/>
</dbReference>
<dbReference type="OrthoDB" id="1733656at2759"/>
<dbReference type="InterPro" id="IPR035979">
    <property type="entry name" value="RBD_domain_sf"/>
</dbReference>
<keyword evidence="5" id="KW-0653">Protein transport</keyword>